<dbReference type="PANTHER" id="PTHR34047:SF8">
    <property type="entry name" value="PROTEIN YKFC"/>
    <property type="match status" value="1"/>
</dbReference>
<evidence type="ECO:0000256" key="2">
    <source>
        <dbReference type="SAM" id="Coils"/>
    </source>
</evidence>
<dbReference type="InterPro" id="IPR000477">
    <property type="entry name" value="RT_dom"/>
</dbReference>
<dbReference type="NCBIfam" id="NF041747">
    <property type="entry name" value="Drt3a"/>
    <property type="match status" value="1"/>
</dbReference>
<keyword evidence="5" id="KW-1185">Reference proteome</keyword>
<keyword evidence="2" id="KW-0175">Coiled coil</keyword>
<dbReference type="RefSeq" id="WP_310028191.1">
    <property type="nucleotide sequence ID" value="NZ_JAVDVI010000018.1"/>
</dbReference>
<dbReference type="Pfam" id="PF00078">
    <property type="entry name" value="RVT_1"/>
    <property type="match status" value="1"/>
</dbReference>
<evidence type="ECO:0000256" key="1">
    <source>
        <dbReference type="ARBA" id="ARBA00034120"/>
    </source>
</evidence>
<protein>
    <recommendedName>
        <fullName evidence="3">Reverse transcriptase domain-containing protein</fullName>
    </recommendedName>
</protein>
<dbReference type="InterPro" id="IPR043502">
    <property type="entry name" value="DNA/RNA_pol_sf"/>
</dbReference>
<gene>
    <name evidence="4" type="ORF">J2X31_003327</name>
</gene>
<name>A0ABU1TTU5_9FLAO</name>
<feature type="domain" description="Reverse transcriptase" evidence="3">
    <location>
        <begin position="1"/>
        <end position="313"/>
    </location>
</feature>
<sequence>MLNQSFSFENLKSIHEIQNRKGNYFEEFYSEGYHIVIEQLKEKRKEIKQERLKINFNEDVLNELLKEKQILEDLKENYLEDDLNKFSNKINSKSFDFILKSFKHDPAGKEIYTTSKDAESYFAMKQLQFNVQRTFKVKQSNRYQIVRQLKVLLEDQFPKYIIRTDISQFYESVPQNELCKLLESNSLLSPKSKSLIKNLLYNYNKATNQLGMNTAFGIPRGVGISPFLAELYMRKIDEEIKNIPNVTFYGRYVDDIIIIFTPFSKHINNKYLEMVKKIIADKGLIVKESKTQEINLLNTTNERKDIDFLGYSFNITNSKLNEVKLSVNKKDKYKIRVEKILDRYLKDRGFNKKEAKRLLIHRINYLTKNTKLHQPKKGVIGIYYSNSLLDEDCSCLSELDKMLVRTIDHKLPFMLYSDVNRRLKTFSFIEGFKNKTFYNINSKKKSIPDLRSPKDKEAKPLMNNFERIVEAWK</sequence>
<dbReference type="InterPro" id="IPR051083">
    <property type="entry name" value="GrpII_Intron_Splice-Mob/Def"/>
</dbReference>
<dbReference type="PANTHER" id="PTHR34047">
    <property type="entry name" value="NUCLEAR INTRON MATURASE 1, MITOCHONDRIAL-RELATED"/>
    <property type="match status" value="1"/>
</dbReference>
<comment type="similarity">
    <text evidence="1">Belongs to the bacterial reverse transcriptase family.</text>
</comment>
<proteinExistence type="inferred from homology"/>
<evidence type="ECO:0000259" key="3">
    <source>
        <dbReference type="PROSITE" id="PS50878"/>
    </source>
</evidence>
<feature type="coiled-coil region" evidence="2">
    <location>
        <begin position="30"/>
        <end position="81"/>
    </location>
</feature>
<dbReference type="Proteomes" id="UP001255185">
    <property type="component" value="Unassembled WGS sequence"/>
</dbReference>
<dbReference type="EMBL" id="JAVDVI010000018">
    <property type="protein sequence ID" value="MDR6969297.1"/>
    <property type="molecule type" value="Genomic_DNA"/>
</dbReference>
<dbReference type="SUPFAM" id="SSF56672">
    <property type="entry name" value="DNA/RNA polymerases"/>
    <property type="match status" value="1"/>
</dbReference>
<organism evidence="4 5">
    <name type="scientific">Flavobacterium arsenatis</name>
    <dbReference type="NCBI Taxonomy" id="1484332"/>
    <lineage>
        <taxon>Bacteria</taxon>
        <taxon>Pseudomonadati</taxon>
        <taxon>Bacteroidota</taxon>
        <taxon>Flavobacteriia</taxon>
        <taxon>Flavobacteriales</taxon>
        <taxon>Flavobacteriaceae</taxon>
        <taxon>Flavobacterium</taxon>
    </lineage>
</organism>
<reference evidence="4 5" key="1">
    <citation type="submission" date="2023-07" db="EMBL/GenBank/DDBJ databases">
        <title>Sorghum-associated microbial communities from plants grown in Nebraska, USA.</title>
        <authorList>
            <person name="Schachtman D."/>
        </authorList>
    </citation>
    <scope>NUCLEOTIDE SEQUENCE [LARGE SCALE GENOMIC DNA]</scope>
    <source>
        <strain evidence="4 5">3773</strain>
    </source>
</reference>
<accession>A0ABU1TTU5</accession>
<evidence type="ECO:0000313" key="4">
    <source>
        <dbReference type="EMBL" id="MDR6969297.1"/>
    </source>
</evidence>
<dbReference type="CDD" id="cd01646">
    <property type="entry name" value="RT_Bac_retron_I"/>
    <property type="match status" value="1"/>
</dbReference>
<dbReference type="PROSITE" id="PS50878">
    <property type="entry name" value="RT_POL"/>
    <property type="match status" value="1"/>
</dbReference>
<comment type="caution">
    <text evidence="4">The sequence shown here is derived from an EMBL/GenBank/DDBJ whole genome shotgun (WGS) entry which is preliminary data.</text>
</comment>
<evidence type="ECO:0000313" key="5">
    <source>
        <dbReference type="Proteomes" id="UP001255185"/>
    </source>
</evidence>